<dbReference type="PANTHER" id="PTHR33542">
    <property type="entry name" value="SIROHYDROCHLORIN FERROCHELATASE, CHLOROPLASTIC"/>
    <property type="match status" value="1"/>
</dbReference>
<keyword evidence="4" id="KW-1185">Reference proteome</keyword>
<keyword evidence="2" id="KW-0456">Lyase</keyword>
<dbReference type="InterPro" id="IPR002762">
    <property type="entry name" value="CbiX-like"/>
</dbReference>
<dbReference type="Proteomes" id="UP001623232">
    <property type="component" value="Chromosome"/>
</dbReference>
<keyword evidence="1" id="KW-0479">Metal-binding</keyword>
<sequence length="238" mass="25078">MPSPTDTRPAAILVAHGQPSAPAPAEAALSQLTQQVQAELPHTRVLSATLAMPGRLEQVCEQAGADALVYPCFMARGWFTNQVLPKRLAGRSTRTTDPLGSDPDLPAMVARFLHAQAEKRGWVLSETDLLLAAHGSARGNSAAEAAYGFAEALSAVANTTRLTVGFVEQRPFVTDAAGKCGTQTLCLPFFAQQGDHVRNDITKALQDAGFAGDLLPVVGLLPEIPALIAAGLRRAFDT</sequence>
<organism evidence="3 4">
    <name type="scientific">Aliisedimentitalea scapharcae</name>
    <dbReference type="NCBI Taxonomy" id="1524259"/>
    <lineage>
        <taxon>Bacteria</taxon>
        <taxon>Pseudomonadati</taxon>
        <taxon>Pseudomonadota</taxon>
        <taxon>Alphaproteobacteria</taxon>
        <taxon>Rhodobacterales</taxon>
        <taxon>Roseobacteraceae</taxon>
        <taxon>Aliisedimentitalea</taxon>
    </lineage>
</organism>
<evidence type="ECO:0000313" key="4">
    <source>
        <dbReference type="Proteomes" id="UP001623232"/>
    </source>
</evidence>
<evidence type="ECO:0000256" key="2">
    <source>
        <dbReference type="ARBA" id="ARBA00023239"/>
    </source>
</evidence>
<proteinExistence type="predicted"/>
<dbReference type="InterPro" id="IPR050963">
    <property type="entry name" value="Sirohydro_Cobaltochel/CbiX"/>
</dbReference>
<evidence type="ECO:0000313" key="3">
    <source>
        <dbReference type="EMBL" id="WZK90192.1"/>
    </source>
</evidence>
<dbReference type="Pfam" id="PF01903">
    <property type="entry name" value="CbiX"/>
    <property type="match status" value="1"/>
</dbReference>
<evidence type="ECO:0000256" key="1">
    <source>
        <dbReference type="ARBA" id="ARBA00022723"/>
    </source>
</evidence>
<protein>
    <submittedName>
        <fullName evidence="3">CbiX/SirB N-terminal domain-containing protein</fullName>
    </submittedName>
</protein>
<reference evidence="3 4" key="1">
    <citation type="submission" date="2023-04" db="EMBL/GenBank/DDBJ databases">
        <title>Complete genome sequence of Alisedimentitalea scapharcae.</title>
        <authorList>
            <person name="Rong J.-C."/>
            <person name="Yi M.-L."/>
            <person name="Zhao Q."/>
        </authorList>
    </citation>
    <scope>NUCLEOTIDE SEQUENCE [LARGE SCALE GENOMIC DNA]</scope>
    <source>
        <strain evidence="3 4">KCTC 42119</strain>
    </source>
</reference>
<dbReference type="EMBL" id="CP123584">
    <property type="protein sequence ID" value="WZK90192.1"/>
    <property type="molecule type" value="Genomic_DNA"/>
</dbReference>
<dbReference type="RefSeq" id="WP_406648740.1">
    <property type="nucleotide sequence ID" value="NZ_CP123584.1"/>
</dbReference>
<gene>
    <name evidence="3" type="ORF">QEZ52_06490</name>
</gene>
<accession>A0ABZ2XW47</accession>
<dbReference type="Gene3D" id="3.40.50.1400">
    <property type="match status" value="2"/>
</dbReference>
<dbReference type="PANTHER" id="PTHR33542:SF3">
    <property type="entry name" value="SIROHYDROCHLORIN FERROCHELATASE, CHLOROPLASTIC"/>
    <property type="match status" value="1"/>
</dbReference>
<dbReference type="CDD" id="cd03416">
    <property type="entry name" value="CbiX_SirB_N"/>
    <property type="match status" value="1"/>
</dbReference>
<dbReference type="SUPFAM" id="SSF53800">
    <property type="entry name" value="Chelatase"/>
    <property type="match status" value="1"/>
</dbReference>
<name>A0ABZ2XW47_9RHOB</name>